<dbReference type="HOGENOM" id="CLU_175439_2_1_6"/>
<keyword evidence="3 6" id="KW-0812">Transmembrane</keyword>
<evidence type="ECO:0000313" key="7">
    <source>
        <dbReference type="EMBL" id="CCK75473.1"/>
    </source>
</evidence>
<proteinExistence type="predicted"/>
<evidence type="ECO:0008006" key="9">
    <source>
        <dbReference type="Google" id="ProtNLM"/>
    </source>
</evidence>
<evidence type="ECO:0000256" key="6">
    <source>
        <dbReference type="SAM" id="Phobius"/>
    </source>
</evidence>
<feature type="transmembrane region" description="Helical" evidence="6">
    <location>
        <begin position="12"/>
        <end position="37"/>
    </location>
</feature>
<dbReference type="OrthoDB" id="5801894at2"/>
<name>R4YQH5_OLEAN</name>
<feature type="transmembrane region" description="Helical" evidence="6">
    <location>
        <begin position="43"/>
        <end position="63"/>
    </location>
</feature>
<keyword evidence="8" id="KW-1185">Reference proteome</keyword>
<accession>R4YQH5</accession>
<dbReference type="STRING" id="698738.OLEAN_C12970"/>
<keyword evidence="2" id="KW-1003">Cell membrane</keyword>
<evidence type="ECO:0000313" key="8">
    <source>
        <dbReference type="Proteomes" id="UP000032749"/>
    </source>
</evidence>
<evidence type="ECO:0000256" key="3">
    <source>
        <dbReference type="ARBA" id="ARBA00022692"/>
    </source>
</evidence>
<gene>
    <name evidence="7" type="ORF">OLEAN_C12970</name>
</gene>
<evidence type="ECO:0000256" key="5">
    <source>
        <dbReference type="ARBA" id="ARBA00023136"/>
    </source>
</evidence>
<keyword evidence="4 6" id="KW-1133">Transmembrane helix</keyword>
<reference evidence="7 8" key="1">
    <citation type="journal article" date="2013" name="Nat. Commun.">
        <title>Genome sequence and functional genomic analysis of the oil-degrading bacterium Oleispira antarctica.</title>
        <authorList>
            <person name="Kube M."/>
            <person name="Chernikova T.N."/>
            <person name="Al-Ramahi Y."/>
            <person name="Beloqui A."/>
            <person name="Lopez-Cortez N."/>
            <person name="Guazzaroni M.E."/>
            <person name="Heipieper H.J."/>
            <person name="Klages S."/>
            <person name="Kotsyurbenko O.R."/>
            <person name="Langer I."/>
            <person name="Nechitaylo T.Y."/>
            <person name="Lunsdorf H."/>
            <person name="Fernandez M."/>
            <person name="Juarez S."/>
            <person name="Ciordia S."/>
            <person name="Singer A."/>
            <person name="Kagan O."/>
            <person name="Egorova O."/>
            <person name="Petit P.A."/>
            <person name="Stogios P."/>
            <person name="Kim Y."/>
            <person name="Tchigvintsev A."/>
            <person name="Flick R."/>
            <person name="Denaro R."/>
            <person name="Genovese M."/>
            <person name="Albar J.P."/>
            <person name="Reva O.N."/>
            <person name="Martinez-Gomariz M."/>
            <person name="Tran H."/>
            <person name="Ferrer M."/>
            <person name="Savchenko A."/>
            <person name="Yakunin A.F."/>
            <person name="Yakimov M.M."/>
            <person name="Golyshina O.V."/>
            <person name="Reinhardt R."/>
            <person name="Golyshin P.N."/>
        </authorList>
    </citation>
    <scope>NUCLEOTIDE SEQUENCE [LARGE SCALE GENOMIC DNA]</scope>
</reference>
<evidence type="ECO:0000256" key="1">
    <source>
        <dbReference type="ARBA" id="ARBA00004651"/>
    </source>
</evidence>
<dbReference type="GO" id="GO:0005886">
    <property type="term" value="C:plasma membrane"/>
    <property type="evidence" value="ECO:0007669"/>
    <property type="project" value="UniProtKB-SubCell"/>
</dbReference>
<dbReference type="InterPro" id="IPR005171">
    <property type="entry name" value="Cyt_c_oxidase_su4_prok"/>
</dbReference>
<dbReference type="AlphaFoldDB" id="R4YQH5"/>
<dbReference type="Pfam" id="PF03626">
    <property type="entry name" value="COX4_pro"/>
    <property type="match status" value="1"/>
</dbReference>
<feature type="transmembrane region" description="Helical" evidence="6">
    <location>
        <begin position="75"/>
        <end position="95"/>
    </location>
</feature>
<dbReference type="EMBL" id="FO203512">
    <property type="protein sequence ID" value="CCK75473.1"/>
    <property type="molecule type" value="Genomic_DNA"/>
</dbReference>
<dbReference type="KEGG" id="oai:OLEAN_C12970"/>
<dbReference type="Proteomes" id="UP000032749">
    <property type="component" value="Chromosome"/>
</dbReference>
<comment type="subcellular location">
    <subcellularLocation>
        <location evidence="1">Cell membrane</location>
        <topology evidence="1">Multi-pass membrane protein</topology>
    </subcellularLocation>
</comment>
<keyword evidence="5 6" id="KW-0472">Membrane</keyword>
<protein>
    <recommendedName>
        <fullName evidence="9">Cytochrome c oxidase subunit IV</fullName>
    </recommendedName>
</protein>
<evidence type="ECO:0000256" key="2">
    <source>
        <dbReference type="ARBA" id="ARBA00022475"/>
    </source>
</evidence>
<sequence>MMINTNKDLKPSLFASLTLNWVLLLLLTLTAVMLSQLNMASNILIMLALAITVIKSQIVVDRFMGLKDIEFRWRALMLAYIVIIPAIIVIIYLTATNI</sequence>
<evidence type="ECO:0000256" key="4">
    <source>
        <dbReference type="ARBA" id="ARBA00022989"/>
    </source>
</evidence>
<organism evidence="7 8">
    <name type="scientific">Oleispira antarctica RB-8</name>
    <dbReference type="NCBI Taxonomy" id="698738"/>
    <lineage>
        <taxon>Bacteria</taxon>
        <taxon>Pseudomonadati</taxon>
        <taxon>Pseudomonadota</taxon>
        <taxon>Gammaproteobacteria</taxon>
        <taxon>Oceanospirillales</taxon>
        <taxon>Oceanospirillaceae</taxon>
        <taxon>Oleispira</taxon>
    </lineage>
</organism>